<evidence type="ECO:0000256" key="4">
    <source>
        <dbReference type="ARBA" id="ARBA00023136"/>
    </source>
</evidence>
<feature type="transmembrane region" description="Helical" evidence="5">
    <location>
        <begin position="69"/>
        <end position="91"/>
    </location>
</feature>
<sequence>MDAALWVAVIALAAVFIPSGLVHAVKGKKGALAVGQEWANDFEDKHIRLIGAAEIVGSLAVLVFPMVGFIPWVVPVAALGLMVIGFGAAFVHIRRGDEPRQYHRARAAGRHRADRLRGSHRGVQGWAAERLALEFIQRSSRAVALGGCLRARVTSVVSPCQRSTPGGSSRPTI</sequence>
<evidence type="ECO:0000256" key="3">
    <source>
        <dbReference type="ARBA" id="ARBA00022989"/>
    </source>
</evidence>
<name>A0ABQ6IFH4_9MICO</name>
<evidence type="ECO:0008006" key="8">
    <source>
        <dbReference type="Google" id="ProtNLM"/>
    </source>
</evidence>
<keyword evidence="2 5" id="KW-0812">Transmembrane</keyword>
<proteinExistence type="predicted"/>
<dbReference type="InterPro" id="IPR032808">
    <property type="entry name" value="DoxX"/>
</dbReference>
<evidence type="ECO:0000256" key="2">
    <source>
        <dbReference type="ARBA" id="ARBA00022692"/>
    </source>
</evidence>
<keyword evidence="7" id="KW-1185">Reference proteome</keyword>
<comment type="subcellular location">
    <subcellularLocation>
        <location evidence="1">Membrane</location>
        <topology evidence="1">Multi-pass membrane protein</topology>
    </subcellularLocation>
</comment>
<accession>A0ABQ6IFH4</accession>
<dbReference type="EMBL" id="BSUN01000001">
    <property type="protein sequence ID" value="GMA35926.1"/>
    <property type="molecule type" value="Genomic_DNA"/>
</dbReference>
<evidence type="ECO:0000256" key="1">
    <source>
        <dbReference type="ARBA" id="ARBA00004141"/>
    </source>
</evidence>
<dbReference type="Pfam" id="PF13564">
    <property type="entry name" value="DoxX_2"/>
    <property type="match status" value="1"/>
</dbReference>
<reference evidence="7" key="1">
    <citation type="journal article" date="2019" name="Int. J. Syst. Evol. Microbiol.">
        <title>The Global Catalogue of Microorganisms (GCM) 10K type strain sequencing project: providing services to taxonomists for standard genome sequencing and annotation.</title>
        <authorList>
            <consortium name="The Broad Institute Genomics Platform"/>
            <consortium name="The Broad Institute Genome Sequencing Center for Infectious Disease"/>
            <person name="Wu L."/>
            <person name="Ma J."/>
        </authorList>
    </citation>
    <scope>NUCLEOTIDE SEQUENCE [LARGE SCALE GENOMIC DNA]</scope>
    <source>
        <strain evidence="7">NBRC 112299</strain>
    </source>
</reference>
<evidence type="ECO:0000256" key="5">
    <source>
        <dbReference type="SAM" id="Phobius"/>
    </source>
</evidence>
<comment type="caution">
    <text evidence="6">The sequence shown here is derived from an EMBL/GenBank/DDBJ whole genome shotgun (WGS) entry which is preliminary data.</text>
</comment>
<organism evidence="6 7">
    <name type="scientific">Demequina litorisediminis</name>
    <dbReference type="NCBI Taxonomy" id="1849022"/>
    <lineage>
        <taxon>Bacteria</taxon>
        <taxon>Bacillati</taxon>
        <taxon>Actinomycetota</taxon>
        <taxon>Actinomycetes</taxon>
        <taxon>Micrococcales</taxon>
        <taxon>Demequinaceae</taxon>
        <taxon>Demequina</taxon>
    </lineage>
</organism>
<gene>
    <name evidence="6" type="ORF">GCM10025876_21300</name>
</gene>
<evidence type="ECO:0000313" key="7">
    <source>
        <dbReference type="Proteomes" id="UP001157125"/>
    </source>
</evidence>
<evidence type="ECO:0000313" key="6">
    <source>
        <dbReference type="EMBL" id="GMA35926.1"/>
    </source>
</evidence>
<protein>
    <recommendedName>
        <fullName evidence="8">DoxX-like family protein</fullName>
    </recommendedName>
</protein>
<keyword evidence="4 5" id="KW-0472">Membrane</keyword>
<dbReference type="Proteomes" id="UP001157125">
    <property type="component" value="Unassembled WGS sequence"/>
</dbReference>
<dbReference type="RefSeq" id="WP_284328290.1">
    <property type="nucleotide sequence ID" value="NZ_BSUN01000001.1"/>
</dbReference>
<keyword evidence="3 5" id="KW-1133">Transmembrane helix</keyword>